<sequence>MIVKVAHLIAIQEDSIRDKLTSNNIHAMFTDFLAGLERMEKSGMTTNMFLDAVEDVVHAVLLIVPHKLLDTKVVTHPLLHLIRQMLITLIDNHCRSRLSLNIQERNILLNISIIFVRAAEQATVINTEKDKKAKKDLLTIKEFSYHARELLDFAALNDIAPADDCSVCSLSILTLKLLTGHPFFYITEQHQKLIHYLVMDWLDSYDFTQAVHRLEHGEKIADIEVTILFTCWEYICSSFLIKQDCSASITSIDLIQDICDELLTRLEYALDQPPPIAPKALAHIFKRCQQLLTVHNLSSFDKHAQNIIDRLTRMLRNPLPTNADDEALISVALKSFYNLSQNYDVRTIMRGRRLTPLFHKYETTQVGEKQKLALAILAEIMNEQEINNNPSEITNFFLNQLKQLNPNEYNSNLDNTLSSLDVLMQYEQIKTKFIELGGFERLTSFVRDGNPEMQSDKQLEDAIRILRSCTFNNHEASNVLKQDEKLMVRVNDLLEKSKENENVTLQKVAEGFMWKVEKEERFIEERAAQAEKKKQEKQRKAEERGVQQREAEEQTEEEEKEEEEEEKYDLMISYCWAESELAHRICSHLTEKLGYKVWIDKEQMHGSTIEAMANAVDGAEFILMCMSESYKRSANCKSEAEYAFNPHRICSHLTEKLGYKVWIDIEQMHGSTIEAMANAVDGAEFILMCMSESYKRSANCKSEAEYAFNRKKHIIPIKMVKEYAPDGWLGFILGTRMYINFATHEFETAIELLDNEIQLQKKKRKELEENVKTEKKITVDSDNIIDEEKDVQNNHDQTEESFDCKHILNWNEDAVQDFLAKNKLTDLLPICNGMNGNELCKLYGMCKSSPVGMYRSLKSELLRIHKLVLPISSYLHYMSRLADIDVDYLSLDECTYSNASEQDVTDIE</sequence>
<dbReference type="InterPro" id="IPR011989">
    <property type="entry name" value="ARM-like"/>
</dbReference>
<dbReference type="Pfam" id="PF13676">
    <property type="entry name" value="TIR_2"/>
    <property type="match status" value="2"/>
</dbReference>
<keyword evidence="1" id="KW-0175">Coiled coil</keyword>
<name>A0A817NL88_9BILA</name>
<protein>
    <recommendedName>
        <fullName evidence="3">TIR domain-containing protein</fullName>
    </recommendedName>
</protein>
<dbReference type="Gene3D" id="1.25.10.10">
    <property type="entry name" value="Leucine-rich Repeat Variant"/>
    <property type="match status" value="1"/>
</dbReference>
<reference evidence="4" key="1">
    <citation type="submission" date="2021-02" db="EMBL/GenBank/DDBJ databases">
        <authorList>
            <person name="Nowell W R."/>
        </authorList>
    </citation>
    <scope>NUCLEOTIDE SEQUENCE</scope>
</reference>
<dbReference type="EMBL" id="CAJNXB010000897">
    <property type="protein sequence ID" value="CAF3113032.1"/>
    <property type="molecule type" value="Genomic_DNA"/>
</dbReference>
<feature type="domain" description="TIR" evidence="3">
    <location>
        <begin position="571"/>
        <end position="645"/>
    </location>
</feature>
<dbReference type="AlphaFoldDB" id="A0A817NL88"/>
<feature type="compositionally biased region" description="Acidic residues" evidence="2">
    <location>
        <begin position="553"/>
        <end position="565"/>
    </location>
</feature>
<evidence type="ECO:0000256" key="1">
    <source>
        <dbReference type="SAM" id="Coils"/>
    </source>
</evidence>
<dbReference type="PANTHER" id="PTHR46270">
    <property type="entry name" value="ARMADILLO-TYPE FOLD-RELATED"/>
    <property type="match status" value="1"/>
</dbReference>
<feature type="region of interest" description="Disordered" evidence="2">
    <location>
        <begin position="531"/>
        <end position="565"/>
    </location>
</feature>
<dbReference type="InterPro" id="IPR035897">
    <property type="entry name" value="Toll_tir_struct_dom_sf"/>
</dbReference>
<feature type="domain" description="TIR" evidence="3">
    <location>
        <begin position="648"/>
        <end position="751"/>
    </location>
</feature>
<feature type="compositionally biased region" description="Basic and acidic residues" evidence="2">
    <location>
        <begin position="531"/>
        <end position="552"/>
    </location>
</feature>
<comment type="caution">
    <text evidence="4">The sequence shown here is derived from an EMBL/GenBank/DDBJ whole genome shotgun (WGS) entry which is preliminary data.</text>
</comment>
<dbReference type="PANTHER" id="PTHR46270:SF2">
    <property type="entry name" value="TIR DOMAIN-CONTAINING PROTEIN"/>
    <property type="match status" value="1"/>
</dbReference>
<dbReference type="InterPro" id="IPR016024">
    <property type="entry name" value="ARM-type_fold"/>
</dbReference>
<evidence type="ECO:0000256" key="2">
    <source>
        <dbReference type="SAM" id="MobiDB-lite"/>
    </source>
</evidence>
<evidence type="ECO:0000259" key="3">
    <source>
        <dbReference type="Pfam" id="PF13676"/>
    </source>
</evidence>
<evidence type="ECO:0000313" key="5">
    <source>
        <dbReference type="Proteomes" id="UP000663825"/>
    </source>
</evidence>
<dbReference type="InterPro" id="IPR000157">
    <property type="entry name" value="TIR_dom"/>
</dbReference>
<gene>
    <name evidence="4" type="ORF">TIS948_LOCUS7575</name>
</gene>
<proteinExistence type="predicted"/>
<evidence type="ECO:0000313" key="4">
    <source>
        <dbReference type="EMBL" id="CAF3113032.1"/>
    </source>
</evidence>
<dbReference type="Proteomes" id="UP000663825">
    <property type="component" value="Unassembled WGS sequence"/>
</dbReference>
<dbReference type="SUPFAM" id="SSF52200">
    <property type="entry name" value="Toll/Interleukin receptor TIR domain"/>
    <property type="match status" value="2"/>
</dbReference>
<dbReference type="Gene3D" id="3.40.50.10140">
    <property type="entry name" value="Toll/interleukin-1 receptor homology (TIR) domain"/>
    <property type="match status" value="2"/>
</dbReference>
<feature type="coiled-coil region" evidence="1">
    <location>
        <begin position="750"/>
        <end position="777"/>
    </location>
</feature>
<dbReference type="GO" id="GO:0007165">
    <property type="term" value="P:signal transduction"/>
    <property type="evidence" value="ECO:0007669"/>
    <property type="project" value="InterPro"/>
</dbReference>
<organism evidence="4 5">
    <name type="scientific">Rotaria socialis</name>
    <dbReference type="NCBI Taxonomy" id="392032"/>
    <lineage>
        <taxon>Eukaryota</taxon>
        <taxon>Metazoa</taxon>
        <taxon>Spiralia</taxon>
        <taxon>Gnathifera</taxon>
        <taxon>Rotifera</taxon>
        <taxon>Eurotatoria</taxon>
        <taxon>Bdelloidea</taxon>
        <taxon>Philodinida</taxon>
        <taxon>Philodinidae</taxon>
        <taxon>Rotaria</taxon>
    </lineage>
</organism>
<dbReference type="OrthoDB" id="10031111at2759"/>
<dbReference type="SUPFAM" id="SSF48371">
    <property type="entry name" value="ARM repeat"/>
    <property type="match status" value="1"/>
</dbReference>
<accession>A0A817NL88</accession>